<feature type="region of interest" description="Disordered" evidence="1">
    <location>
        <begin position="21"/>
        <end position="115"/>
    </location>
</feature>
<accession>A0ABP0Z518</accession>
<feature type="compositionally biased region" description="Low complexity" evidence="1">
    <location>
        <begin position="88"/>
        <end position="103"/>
    </location>
</feature>
<feature type="compositionally biased region" description="Polar residues" evidence="1">
    <location>
        <begin position="77"/>
        <end position="87"/>
    </location>
</feature>
<proteinExistence type="predicted"/>
<evidence type="ECO:0000313" key="3">
    <source>
        <dbReference type="Proteomes" id="UP001642487"/>
    </source>
</evidence>
<keyword evidence="3" id="KW-1185">Reference proteome</keyword>
<sequence>MEISSTDDLVQLTGLASLWTSEATISEDRPPEINGPAHPTNQAQQITPPSSPIQSPISRHSNTSPPNNPPLFADPSPISTQSPSNFQPSPTLSPSSPISSSYNPTPPCTSSPSPA</sequence>
<evidence type="ECO:0000313" key="2">
    <source>
        <dbReference type="EMBL" id="CAK9327885.1"/>
    </source>
</evidence>
<dbReference type="EMBL" id="OZ021742">
    <property type="protein sequence ID" value="CAK9327885.1"/>
    <property type="molecule type" value="Genomic_DNA"/>
</dbReference>
<gene>
    <name evidence="2" type="ORF">CITCOLO1_LOCUS20279</name>
</gene>
<dbReference type="Proteomes" id="UP001642487">
    <property type="component" value="Chromosome 8"/>
</dbReference>
<name>A0ABP0Z518_9ROSI</name>
<feature type="compositionally biased region" description="Low complexity" evidence="1">
    <location>
        <begin position="42"/>
        <end position="58"/>
    </location>
</feature>
<protein>
    <submittedName>
        <fullName evidence="2">Uncharacterized protein</fullName>
    </submittedName>
</protein>
<organism evidence="2 3">
    <name type="scientific">Citrullus colocynthis</name>
    <name type="common">colocynth</name>
    <dbReference type="NCBI Taxonomy" id="252529"/>
    <lineage>
        <taxon>Eukaryota</taxon>
        <taxon>Viridiplantae</taxon>
        <taxon>Streptophyta</taxon>
        <taxon>Embryophyta</taxon>
        <taxon>Tracheophyta</taxon>
        <taxon>Spermatophyta</taxon>
        <taxon>Magnoliopsida</taxon>
        <taxon>eudicotyledons</taxon>
        <taxon>Gunneridae</taxon>
        <taxon>Pentapetalae</taxon>
        <taxon>rosids</taxon>
        <taxon>fabids</taxon>
        <taxon>Cucurbitales</taxon>
        <taxon>Cucurbitaceae</taxon>
        <taxon>Benincaseae</taxon>
        <taxon>Citrullus</taxon>
    </lineage>
</organism>
<feature type="compositionally biased region" description="Pro residues" evidence="1">
    <location>
        <begin position="104"/>
        <end position="115"/>
    </location>
</feature>
<reference evidence="2 3" key="1">
    <citation type="submission" date="2024-03" db="EMBL/GenBank/DDBJ databases">
        <authorList>
            <person name="Gkanogiannis A."/>
            <person name="Becerra Lopez-Lavalle L."/>
        </authorList>
    </citation>
    <scope>NUCLEOTIDE SEQUENCE [LARGE SCALE GENOMIC DNA]</scope>
</reference>
<evidence type="ECO:0000256" key="1">
    <source>
        <dbReference type="SAM" id="MobiDB-lite"/>
    </source>
</evidence>